<organism evidence="1 2">
    <name type="scientific">Geodia barretti</name>
    <name type="common">Barrett's horny sponge</name>
    <dbReference type="NCBI Taxonomy" id="519541"/>
    <lineage>
        <taxon>Eukaryota</taxon>
        <taxon>Metazoa</taxon>
        <taxon>Porifera</taxon>
        <taxon>Demospongiae</taxon>
        <taxon>Heteroscleromorpha</taxon>
        <taxon>Tetractinellida</taxon>
        <taxon>Astrophorina</taxon>
        <taxon>Geodiidae</taxon>
        <taxon>Geodia</taxon>
    </lineage>
</organism>
<sequence length="322" mass="36200">MAEPLITLDETPQTRVLIAGWRRQWSDGGNISSGMPRWLIDKLSARRIGRMTEEISRMCFPFQVAGTHDLYRPRAAFEDGLPSRPMEWDNGFWDAGDGVVVFLGVEPWYRLDLYGDAFFEAAAALGNPKIAAVEGYNGPAPPELERRVSCVYSKASMAEELRQHGMLFSSYGSQQRQGPTIGMALVSVAHYQHPDVEMVRVGAMAPMFPFSGSGGGQLGITTDHRAFYDIMRRLRGLYSLDVDLSDLRPRYEEESTRLLESLDRVAQRNEEARRYIERVRNDYQFQPFEEPVELNSSIEGTLADILGQLDLPGGDDDQPAGR</sequence>
<keyword evidence="2" id="KW-1185">Reference proteome</keyword>
<dbReference type="Pfam" id="PF09754">
    <property type="entry name" value="PAC2"/>
    <property type="match status" value="1"/>
</dbReference>
<evidence type="ECO:0000313" key="1">
    <source>
        <dbReference type="EMBL" id="CAI8038649.1"/>
    </source>
</evidence>
<evidence type="ECO:0008006" key="3">
    <source>
        <dbReference type="Google" id="ProtNLM"/>
    </source>
</evidence>
<accession>A0AA35WZJ4</accession>
<dbReference type="InterPro" id="IPR019151">
    <property type="entry name" value="Proteasome_assmbl_chaperone_2"/>
</dbReference>
<comment type="caution">
    <text evidence="1">The sequence shown here is derived from an EMBL/GenBank/DDBJ whole genome shotgun (WGS) entry which is preliminary data.</text>
</comment>
<dbReference type="AlphaFoldDB" id="A0AA35WZJ4"/>
<proteinExistence type="predicted"/>
<protein>
    <recommendedName>
        <fullName evidence="3">PAC2 family protein</fullName>
    </recommendedName>
</protein>
<dbReference type="SUPFAM" id="SSF159659">
    <property type="entry name" value="Cgl1923-like"/>
    <property type="match status" value="1"/>
</dbReference>
<reference evidence="1" key="1">
    <citation type="submission" date="2023-03" db="EMBL/GenBank/DDBJ databases">
        <authorList>
            <person name="Steffen K."/>
            <person name="Cardenas P."/>
        </authorList>
    </citation>
    <scope>NUCLEOTIDE SEQUENCE</scope>
</reference>
<gene>
    <name evidence="1" type="ORF">GBAR_LOCUS21548</name>
</gene>
<dbReference type="Proteomes" id="UP001174909">
    <property type="component" value="Unassembled WGS sequence"/>
</dbReference>
<dbReference type="Gene3D" id="3.40.50.10900">
    <property type="entry name" value="PAC-like subunit"/>
    <property type="match status" value="1"/>
</dbReference>
<evidence type="ECO:0000313" key="2">
    <source>
        <dbReference type="Proteomes" id="UP001174909"/>
    </source>
</evidence>
<name>A0AA35WZJ4_GEOBA</name>
<dbReference type="InterPro" id="IPR038389">
    <property type="entry name" value="PSMG2_sf"/>
</dbReference>
<dbReference type="EMBL" id="CASHTH010003003">
    <property type="protein sequence ID" value="CAI8038649.1"/>
    <property type="molecule type" value="Genomic_DNA"/>
</dbReference>